<name>A0A165QDV1_EXIGL</name>
<feature type="non-terminal residue" evidence="1">
    <location>
        <position position="1"/>
    </location>
</feature>
<feature type="non-terminal residue" evidence="1">
    <location>
        <position position="410"/>
    </location>
</feature>
<sequence length="410" mass="46854">CVLPNFAMTDYASQGKTRDVNVVDLNNLRSHQAYYTALSRSAQAAATIILQGFDRRKIQGGLSLDLKNEFRDLEILDDMTFRESSGTLPLSVVSPLRNVRIAEFLRTQDVSYVPPHMHTSLHWPKSYISELILRPSHTVYAATTAFQEQASKRKKGTKSEQPVKRRKGATIESTMNLSIPSGLKWDNQNYSCAYDVVITSLYYLWLEERTCVTSYLQRANRISALLYDNIVQYSCAQLTFERCRDNIRVALHEINPSYFPYGQSYCALADVAEILLTPVTVPNWRVCYSCSLCRKTTQIEKVPVKVLYTVSELGIQDDLCKYLSTQSRIPRCCTEYSVADLQVLEGPALLVCYIHRISINNLQNLQLVVSSCSWRLCVCVYYGGAHFTMRYVDLQNRTWYYDGMQRNGNC</sequence>
<dbReference type="Proteomes" id="UP000077266">
    <property type="component" value="Unassembled WGS sequence"/>
</dbReference>
<dbReference type="OrthoDB" id="3247165at2759"/>
<dbReference type="AlphaFoldDB" id="A0A165QDV1"/>
<organism evidence="1 2">
    <name type="scientific">Exidia glandulosa HHB12029</name>
    <dbReference type="NCBI Taxonomy" id="1314781"/>
    <lineage>
        <taxon>Eukaryota</taxon>
        <taxon>Fungi</taxon>
        <taxon>Dikarya</taxon>
        <taxon>Basidiomycota</taxon>
        <taxon>Agaricomycotina</taxon>
        <taxon>Agaricomycetes</taxon>
        <taxon>Auriculariales</taxon>
        <taxon>Exidiaceae</taxon>
        <taxon>Exidia</taxon>
    </lineage>
</organism>
<keyword evidence="2" id="KW-1185">Reference proteome</keyword>
<protein>
    <submittedName>
        <fullName evidence="1">Uncharacterized protein</fullName>
    </submittedName>
</protein>
<evidence type="ECO:0000313" key="1">
    <source>
        <dbReference type="EMBL" id="KZW03465.1"/>
    </source>
</evidence>
<dbReference type="EMBL" id="KV425883">
    <property type="protein sequence ID" value="KZW03465.1"/>
    <property type="molecule type" value="Genomic_DNA"/>
</dbReference>
<accession>A0A165QDV1</accession>
<evidence type="ECO:0000313" key="2">
    <source>
        <dbReference type="Proteomes" id="UP000077266"/>
    </source>
</evidence>
<gene>
    <name evidence="1" type="ORF">EXIGLDRAFT_587129</name>
</gene>
<dbReference type="InParanoid" id="A0A165QDV1"/>
<reference evidence="1 2" key="1">
    <citation type="journal article" date="2016" name="Mol. Biol. Evol.">
        <title>Comparative Genomics of Early-Diverging Mushroom-Forming Fungi Provides Insights into the Origins of Lignocellulose Decay Capabilities.</title>
        <authorList>
            <person name="Nagy L.G."/>
            <person name="Riley R."/>
            <person name="Tritt A."/>
            <person name="Adam C."/>
            <person name="Daum C."/>
            <person name="Floudas D."/>
            <person name="Sun H."/>
            <person name="Yadav J.S."/>
            <person name="Pangilinan J."/>
            <person name="Larsson K.H."/>
            <person name="Matsuura K."/>
            <person name="Barry K."/>
            <person name="Labutti K."/>
            <person name="Kuo R."/>
            <person name="Ohm R.A."/>
            <person name="Bhattacharya S.S."/>
            <person name="Shirouzu T."/>
            <person name="Yoshinaga Y."/>
            <person name="Martin F.M."/>
            <person name="Grigoriev I.V."/>
            <person name="Hibbett D.S."/>
        </authorList>
    </citation>
    <scope>NUCLEOTIDE SEQUENCE [LARGE SCALE GENOMIC DNA]</scope>
    <source>
        <strain evidence="1 2">HHB12029</strain>
    </source>
</reference>
<proteinExistence type="predicted"/>